<proteinExistence type="predicted"/>
<keyword evidence="2" id="KW-1185">Reference proteome</keyword>
<dbReference type="PANTHER" id="PTHR47098">
    <property type="entry name" value="PROTEIN MAK32"/>
    <property type="match status" value="1"/>
</dbReference>
<dbReference type="HOGENOM" id="CLU_032834_0_0_1"/>
<evidence type="ECO:0000313" key="2">
    <source>
        <dbReference type="Proteomes" id="UP000054266"/>
    </source>
</evidence>
<name>A0A0D2FQV3_9EURO</name>
<dbReference type="STRING" id="5601.A0A0D2FQV3"/>
<evidence type="ECO:0000313" key="1">
    <source>
        <dbReference type="EMBL" id="KIW62389.1"/>
    </source>
</evidence>
<dbReference type="Proteomes" id="UP000054266">
    <property type="component" value="Unassembled WGS sequence"/>
</dbReference>
<protein>
    <submittedName>
        <fullName evidence="1">Uncharacterized protein</fullName>
    </submittedName>
</protein>
<dbReference type="Gene3D" id="3.40.1190.20">
    <property type="match status" value="1"/>
</dbReference>
<reference evidence="1 2" key="1">
    <citation type="submission" date="2015-01" db="EMBL/GenBank/DDBJ databases">
        <title>The Genome Sequence of Capronia semiimmersa CBS27337.</title>
        <authorList>
            <consortium name="The Broad Institute Genomics Platform"/>
            <person name="Cuomo C."/>
            <person name="de Hoog S."/>
            <person name="Gorbushina A."/>
            <person name="Stielow B."/>
            <person name="Teixiera M."/>
            <person name="Abouelleil A."/>
            <person name="Chapman S.B."/>
            <person name="Priest M."/>
            <person name="Young S.K."/>
            <person name="Wortman J."/>
            <person name="Nusbaum C."/>
            <person name="Birren B."/>
        </authorList>
    </citation>
    <scope>NUCLEOTIDE SEQUENCE [LARGE SCALE GENOMIC DNA]</scope>
    <source>
        <strain evidence="1 2">CBS 27337</strain>
    </source>
</reference>
<dbReference type="PANTHER" id="PTHR47098:SF2">
    <property type="entry name" value="PROTEIN MAK32"/>
    <property type="match status" value="1"/>
</dbReference>
<sequence>MGEEGPDLKMEQRLAFCTLGMFIIDKIEYLDSSKKPHQNIIGGAGTYAALGARLAAGIQHAHLVSWIVDMGSDFPPQFRQLINTWHTNCIFRLDLNRLTTTAWNGYGENEYRAFKYLTTKLRLDEKDLSDDQALSRSFHMVCSPARCISLVNGILGRRRESLRARGTNPDAVDAELWPIFVWEPVPDLCTPEELARLRVAAECVDVVSPNGDEFAAFFKEMPECDSRETQVRWLLAGVGSRSGEGKGLLRTTLVVREGAQGCTTYSAENLHGLHLPAYHQSKERVTDPTGGGNTFLGALAMGLTGITCPDGGVLEDLVVPDDQRRLLLALTHATVAAGYAIEQIGMPTVAATDGDCWNGQSYPERFLDYLQREREHIERQLSDSAFAP</sequence>
<dbReference type="SUPFAM" id="SSF53613">
    <property type="entry name" value="Ribokinase-like"/>
    <property type="match status" value="1"/>
</dbReference>
<dbReference type="AlphaFoldDB" id="A0A0D2FQV3"/>
<dbReference type="InterPro" id="IPR029056">
    <property type="entry name" value="Ribokinase-like"/>
</dbReference>
<gene>
    <name evidence="1" type="ORF">PV04_10569</name>
</gene>
<organism evidence="1 2">
    <name type="scientific">Phialophora macrospora</name>
    <dbReference type="NCBI Taxonomy" id="1851006"/>
    <lineage>
        <taxon>Eukaryota</taxon>
        <taxon>Fungi</taxon>
        <taxon>Dikarya</taxon>
        <taxon>Ascomycota</taxon>
        <taxon>Pezizomycotina</taxon>
        <taxon>Eurotiomycetes</taxon>
        <taxon>Chaetothyriomycetidae</taxon>
        <taxon>Chaetothyriales</taxon>
        <taxon>Herpotrichiellaceae</taxon>
        <taxon>Phialophora</taxon>
    </lineage>
</organism>
<accession>A0A0D2FQV3</accession>
<dbReference type="EMBL" id="KN846963">
    <property type="protein sequence ID" value="KIW62389.1"/>
    <property type="molecule type" value="Genomic_DNA"/>
</dbReference>